<dbReference type="InterPro" id="IPR050223">
    <property type="entry name" value="D-isomer_2-hydroxyacid_DH"/>
</dbReference>
<dbReference type="GO" id="GO:0051287">
    <property type="term" value="F:NAD binding"/>
    <property type="evidence" value="ECO:0007669"/>
    <property type="project" value="InterPro"/>
</dbReference>
<reference evidence="3" key="1">
    <citation type="journal article" date="2023" name="Science">
        <title>Elucidation of the pathway for biosynthesis of saponin adjuvants from the soapbark tree.</title>
        <authorList>
            <person name="Reed J."/>
            <person name="Orme A."/>
            <person name="El-Demerdash A."/>
            <person name="Owen C."/>
            <person name="Martin L.B.B."/>
            <person name="Misra R.C."/>
            <person name="Kikuchi S."/>
            <person name="Rejzek M."/>
            <person name="Martin A.C."/>
            <person name="Harkess A."/>
            <person name="Leebens-Mack J."/>
            <person name="Louveau T."/>
            <person name="Stephenson M.J."/>
            <person name="Osbourn A."/>
        </authorList>
    </citation>
    <scope>NUCLEOTIDE SEQUENCE</scope>
    <source>
        <strain evidence="3">S10</strain>
    </source>
</reference>
<dbReference type="Gene3D" id="3.40.50.720">
    <property type="entry name" value="NAD(P)-binding Rossmann-like Domain"/>
    <property type="match status" value="1"/>
</dbReference>
<accession>A0AAD7PP08</accession>
<protein>
    <submittedName>
        <fullName evidence="3">Glyoxylate/hydroxypyruvate reductase HPR3</fullName>
    </submittedName>
</protein>
<dbReference type="SUPFAM" id="SSF52283">
    <property type="entry name" value="Formate/glycerate dehydrogenase catalytic domain-like"/>
    <property type="match status" value="1"/>
</dbReference>
<dbReference type="InterPro" id="IPR006139">
    <property type="entry name" value="D-isomer_2_OHA_DH_cat_dom"/>
</dbReference>
<dbReference type="GO" id="GO:0016618">
    <property type="term" value="F:hydroxypyruvate reductase [NAD(P)H] activity"/>
    <property type="evidence" value="ECO:0007669"/>
    <property type="project" value="TreeGrafter"/>
</dbReference>
<sequence>MDVAILIQFLTTHNTKPSAIRAIVCGGAHPVTADVLRLLPSVKLVVCTSAGLDHIDLIECRRRGIQVLGIGGLF</sequence>
<feature type="domain" description="D-isomer specific 2-hydroxyacid dehydrogenase catalytic" evidence="2">
    <location>
        <begin position="20"/>
        <end position="68"/>
    </location>
</feature>
<dbReference type="GO" id="GO:0005829">
    <property type="term" value="C:cytosol"/>
    <property type="evidence" value="ECO:0007669"/>
    <property type="project" value="TreeGrafter"/>
</dbReference>
<dbReference type="EMBL" id="JARAOO010000007">
    <property type="protein sequence ID" value="KAJ7962262.1"/>
    <property type="molecule type" value="Genomic_DNA"/>
</dbReference>
<keyword evidence="1" id="KW-0560">Oxidoreductase</keyword>
<keyword evidence="4" id="KW-1185">Reference proteome</keyword>
<dbReference type="KEGG" id="qsa:O6P43_017518"/>
<comment type="caution">
    <text evidence="3">The sequence shown here is derived from an EMBL/GenBank/DDBJ whole genome shotgun (WGS) entry which is preliminary data.</text>
</comment>
<evidence type="ECO:0000313" key="4">
    <source>
        <dbReference type="Proteomes" id="UP001163823"/>
    </source>
</evidence>
<dbReference type="PANTHER" id="PTHR10996:SF179">
    <property type="entry name" value="D-ISOMER SPECIFIC 2-HYDROXYACID DEHYDROGENASE FAMILY PROTEIN-RELATED"/>
    <property type="match status" value="1"/>
</dbReference>
<dbReference type="GO" id="GO:0030267">
    <property type="term" value="F:glyoxylate reductase (NADPH) activity"/>
    <property type="evidence" value="ECO:0007669"/>
    <property type="project" value="TreeGrafter"/>
</dbReference>
<gene>
    <name evidence="3" type="ORF">O6P43_017518</name>
</gene>
<evidence type="ECO:0000256" key="1">
    <source>
        <dbReference type="ARBA" id="ARBA00023002"/>
    </source>
</evidence>
<dbReference type="Pfam" id="PF00389">
    <property type="entry name" value="2-Hacid_dh"/>
    <property type="match status" value="1"/>
</dbReference>
<evidence type="ECO:0000313" key="3">
    <source>
        <dbReference type="EMBL" id="KAJ7962262.1"/>
    </source>
</evidence>
<name>A0AAD7PP08_QUISA</name>
<evidence type="ECO:0000259" key="2">
    <source>
        <dbReference type="Pfam" id="PF00389"/>
    </source>
</evidence>
<dbReference type="Proteomes" id="UP001163823">
    <property type="component" value="Chromosome 7"/>
</dbReference>
<dbReference type="AlphaFoldDB" id="A0AAD7PP08"/>
<proteinExistence type="predicted"/>
<organism evidence="3 4">
    <name type="scientific">Quillaja saponaria</name>
    <name type="common">Soap bark tree</name>
    <dbReference type="NCBI Taxonomy" id="32244"/>
    <lineage>
        <taxon>Eukaryota</taxon>
        <taxon>Viridiplantae</taxon>
        <taxon>Streptophyta</taxon>
        <taxon>Embryophyta</taxon>
        <taxon>Tracheophyta</taxon>
        <taxon>Spermatophyta</taxon>
        <taxon>Magnoliopsida</taxon>
        <taxon>eudicotyledons</taxon>
        <taxon>Gunneridae</taxon>
        <taxon>Pentapetalae</taxon>
        <taxon>rosids</taxon>
        <taxon>fabids</taxon>
        <taxon>Fabales</taxon>
        <taxon>Quillajaceae</taxon>
        <taxon>Quillaja</taxon>
    </lineage>
</organism>
<dbReference type="PANTHER" id="PTHR10996">
    <property type="entry name" value="2-HYDROXYACID DEHYDROGENASE-RELATED"/>
    <property type="match status" value="1"/>
</dbReference>